<evidence type="ECO:0000256" key="3">
    <source>
        <dbReference type="ARBA" id="ARBA00023015"/>
    </source>
</evidence>
<dbReference type="PANTHER" id="PTHR32071">
    <property type="entry name" value="TRANSCRIPTIONAL REGULATORY PROTEIN"/>
    <property type="match status" value="1"/>
</dbReference>
<gene>
    <name evidence="8" type="ORF">IFK94_14605</name>
</gene>
<keyword evidence="5" id="KW-0010">Activator</keyword>
<evidence type="ECO:0000256" key="1">
    <source>
        <dbReference type="ARBA" id="ARBA00022741"/>
    </source>
</evidence>
<dbReference type="GO" id="GO:0006355">
    <property type="term" value="P:regulation of DNA-templated transcription"/>
    <property type="evidence" value="ECO:0007669"/>
    <property type="project" value="InterPro"/>
</dbReference>
<dbReference type="InterPro" id="IPR009057">
    <property type="entry name" value="Homeodomain-like_sf"/>
</dbReference>
<dbReference type="InterPro" id="IPR029016">
    <property type="entry name" value="GAF-like_dom_sf"/>
</dbReference>
<dbReference type="InterPro" id="IPR025944">
    <property type="entry name" value="Sigma_54_int_dom_CS"/>
</dbReference>
<keyword evidence="3" id="KW-0805">Transcription regulation</keyword>
<keyword evidence="6" id="KW-0804">Transcription</keyword>
<dbReference type="FunFam" id="3.40.50.300:FF:000006">
    <property type="entry name" value="DNA-binding transcriptional regulator NtrC"/>
    <property type="match status" value="1"/>
</dbReference>
<proteinExistence type="predicted"/>
<dbReference type="Pfam" id="PF25601">
    <property type="entry name" value="AAA_lid_14"/>
    <property type="match status" value="1"/>
</dbReference>
<dbReference type="InterPro" id="IPR025662">
    <property type="entry name" value="Sigma_54_int_dom_ATP-bd_1"/>
</dbReference>
<dbReference type="PROSITE" id="PS00675">
    <property type="entry name" value="SIGMA54_INTERACT_1"/>
    <property type="match status" value="1"/>
</dbReference>
<dbReference type="Gene3D" id="3.40.50.300">
    <property type="entry name" value="P-loop containing nucleotide triphosphate hydrolases"/>
    <property type="match status" value="1"/>
</dbReference>
<evidence type="ECO:0000256" key="6">
    <source>
        <dbReference type="ARBA" id="ARBA00023163"/>
    </source>
</evidence>
<dbReference type="SUPFAM" id="SSF55781">
    <property type="entry name" value="GAF domain-like"/>
    <property type="match status" value="1"/>
</dbReference>
<dbReference type="PROSITE" id="PS50045">
    <property type="entry name" value="SIGMA54_INTERACT_4"/>
    <property type="match status" value="1"/>
</dbReference>
<dbReference type="SUPFAM" id="SSF52540">
    <property type="entry name" value="P-loop containing nucleoside triphosphate hydrolases"/>
    <property type="match status" value="1"/>
</dbReference>
<dbReference type="CDD" id="cd00009">
    <property type="entry name" value="AAA"/>
    <property type="match status" value="1"/>
</dbReference>
<protein>
    <submittedName>
        <fullName evidence="8">Sigma 54-interacting transcriptional regulator</fullName>
    </submittedName>
</protein>
<evidence type="ECO:0000256" key="4">
    <source>
        <dbReference type="ARBA" id="ARBA00023125"/>
    </source>
</evidence>
<dbReference type="Pfam" id="PF13185">
    <property type="entry name" value="GAF_2"/>
    <property type="match status" value="1"/>
</dbReference>
<dbReference type="GO" id="GO:0043565">
    <property type="term" value="F:sequence-specific DNA binding"/>
    <property type="evidence" value="ECO:0007669"/>
    <property type="project" value="InterPro"/>
</dbReference>
<name>A0A8J6Y4L8_9BACT</name>
<comment type="caution">
    <text evidence="8">The sequence shown here is derived from an EMBL/GenBank/DDBJ whole genome shotgun (WGS) entry which is preliminary data.</text>
</comment>
<dbReference type="InterPro" id="IPR003593">
    <property type="entry name" value="AAA+_ATPase"/>
</dbReference>
<dbReference type="InterPro" id="IPR003018">
    <property type="entry name" value="GAF"/>
</dbReference>
<evidence type="ECO:0000313" key="8">
    <source>
        <dbReference type="EMBL" id="MBD3869349.1"/>
    </source>
</evidence>
<dbReference type="InterPro" id="IPR025943">
    <property type="entry name" value="Sigma_54_int_dom_ATP-bd_2"/>
</dbReference>
<dbReference type="SUPFAM" id="SSF46689">
    <property type="entry name" value="Homeodomain-like"/>
    <property type="match status" value="1"/>
</dbReference>
<dbReference type="InterPro" id="IPR027417">
    <property type="entry name" value="P-loop_NTPase"/>
</dbReference>
<dbReference type="InterPro" id="IPR058031">
    <property type="entry name" value="AAA_lid_NorR"/>
</dbReference>
<sequence>MDSKKTPITEDMLEVAELAAAVSDREDELLRSGFDALADALPSDLAAFMELDPGGMVVRAATGERATAEMTRHRTGVDRLGGLSLLQAVLAGRDCHVATEPELVDQIATALGAPQALAGPGETLLVPVAAGENLIGLLLFYSRAQAAYGPEELRIAKLCGSLIGLGILATRQADEVERYRDIVEERNRILLEEVDAETDACKALERCHSRIMRRLVRLAKQVAVTDAPILITGETGTGKEVVARAVHSWSRRADAPFLQLNCAALPENLVESELFGHIKGAFSGAEADRPGRFRASDGGTILLDEVGELPLAVQVKLLRVLQEGSFQPVGSDRTVQVDVRVVAATNVDLEQAVDSGRFREDLFYRLHVFPLTVPPLRERLEDIDSLVGQILERTTRRTGRGPWTVPPAALQRMARYDWPGNVRELVNTLERARVLTPAGGNLEIELPKRSTRRRRGRPAKWVTLKEHEREYIEQALIATAGKVYGADGAAALLGLPPTTLQSRMRRHGLQPDQFK</sequence>
<evidence type="ECO:0000256" key="2">
    <source>
        <dbReference type="ARBA" id="ARBA00022840"/>
    </source>
</evidence>
<dbReference type="SMART" id="SM00382">
    <property type="entry name" value="AAA"/>
    <property type="match status" value="1"/>
</dbReference>
<evidence type="ECO:0000256" key="5">
    <source>
        <dbReference type="ARBA" id="ARBA00023159"/>
    </source>
</evidence>
<dbReference type="Pfam" id="PF02954">
    <property type="entry name" value="HTH_8"/>
    <property type="match status" value="1"/>
</dbReference>
<reference evidence="8 9" key="1">
    <citation type="submission" date="2020-08" db="EMBL/GenBank/DDBJ databases">
        <title>Acidobacteriota in marine sediments use diverse sulfur dissimilation pathways.</title>
        <authorList>
            <person name="Wasmund K."/>
        </authorList>
    </citation>
    <scope>NUCLEOTIDE SEQUENCE [LARGE SCALE GENOMIC DNA]</scope>
    <source>
        <strain evidence="8">MAG AM4</strain>
    </source>
</reference>
<dbReference type="Pfam" id="PF00158">
    <property type="entry name" value="Sigma54_activat"/>
    <property type="match status" value="1"/>
</dbReference>
<dbReference type="GO" id="GO:0005524">
    <property type="term" value="F:ATP binding"/>
    <property type="evidence" value="ECO:0007669"/>
    <property type="project" value="UniProtKB-KW"/>
</dbReference>
<dbReference type="PANTHER" id="PTHR32071:SF117">
    <property type="entry name" value="PTS-DEPENDENT DIHYDROXYACETONE KINASE OPERON REGULATORY PROTEIN-RELATED"/>
    <property type="match status" value="1"/>
</dbReference>
<dbReference type="Gene3D" id="3.30.450.40">
    <property type="match status" value="1"/>
</dbReference>
<dbReference type="Gene3D" id="1.10.10.60">
    <property type="entry name" value="Homeodomain-like"/>
    <property type="match status" value="1"/>
</dbReference>
<dbReference type="InterPro" id="IPR002197">
    <property type="entry name" value="HTH_Fis"/>
</dbReference>
<dbReference type="SMART" id="SM00065">
    <property type="entry name" value="GAF"/>
    <property type="match status" value="1"/>
</dbReference>
<dbReference type="InterPro" id="IPR002078">
    <property type="entry name" value="Sigma_54_int"/>
</dbReference>
<organism evidence="8 9">
    <name type="scientific">Candidatus Polarisedimenticola svalbardensis</name>
    <dbReference type="NCBI Taxonomy" id="2886004"/>
    <lineage>
        <taxon>Bacteria</taxon>
        <taxon>Pseudomonadati</taxon>
        <taxon>Acidobacteriota</taxon>
        <taxon>Candidatus Polarisedimenticolia</taxon>
        <taxon>Candidatus Polarisedimenticolales</taxon>
        <taxon>Candidatus Polarisedimenticolaceae</taxon>
        <taxon>Candidatus Polarisedimenticola</taxon>
    </lineage>
</organism>
<keyword evidence="2" id="KW-0067">ATP-binding</keyword>
<evidence type="ECO:0000259" key="7">
    <source>
        <dbReference type="PROSITE" id="PS50045"/>
    </source>
</evidence>
<keyword evidence="1" id="KW-0547">Nucleotide-binding</keyword>
<dbReference type="EMBL" id="JACXWD010000078">
    <property type="protein sequence ID" value="MBD3869349.1"/>
    <property type="molecule type" value="Genomic_DNA"/>
</dbReference>
<dbReference type="Gene3D" id="1.10.8.60">
    <property type="match status" value="1"/>
</dbReference>
<accession>A0A8J6Y4L8</accession>
<dbReference type="PROSITE" id="PS00688">
    <property type="entry name" value="SIGMA54_INTERACT_3"/>
    <property type="match status" value="1"/>
</dbReference>
<dbReference type="AlphaFoldDB" id="A0A8J6Y4L8"/>
<dbReference type="PROSITE" id="PS00676">
    <property type="entry name" value="SIGMA54_INTERACT_2"/>
    <property type="match status" value="1"/>
</dbReference>
<dbReference type="Proteomes" id="UP000648239">
    <property type="component" value="Unassembled WGS sequence"/>
</dbReference>
<keyword evidence="4" id="KW-0238">DNA-binding</keyword>
<evidence type="ECO:0000313" key="9">
    <source>
        <dbReference type="Proteomes" id="UP000648239"/>
    </source>
</evidence>
<feature type="domain" description="Sigma-54 factor interaction" evidence="7">
    <location>
        <begin position="209"/>
        <end position="434"/>
    </location>
</feature>